<evidence type="ECO:0000313" key="1">
    <source>
        <dbReference type="EMBL" id="AYB33478.1"/>
    </source>
</evidence>
<gene>
    <name evidence="1" type="ORF">D4L85_24095</name>
</gene>
<accession>A0A385SXK8</accession>
<dbReference type="Gene3D" id="1.10.1660.10">
    <property type="match status" value="1"/>
</dbReference>
<sequence length="97" mass="11425">MQTTEMISALDFCVHHSIELSFIRTLQEHGMIETVTLEETLFIPSVQLERLEKIVRLHADLDINVEGIDTIIHLLQRIEEQQVQITLLKNRLERYED</sequence>
<reference evidence="2" key="1">
    <citation type="submission" date="2018-09" db="EMBL/GenBank/DDBJ databases">
        <title>Chryseolinea sp. KIS68-18 isolated from soil.</title>
        <authorList>
            <person name="Weon H.-Y."/>
            <person name="Kwon S.-W."/>
            <person name="Lee S.A."/>
        </authorList>
    </citation>
    <scope>NUCLEOTIDE SEQUENCE [LARGE SCALE GENOMIC DNA]</scope>
    <source>
        <strain evidence="2">KIS68-18</strain>
    </source>
</reference>
<proteinExistence type="predicted"/>
<organism evidence="1 2">
    <name type="scientific">Chryseolinea soli</name>
    <dbReference type="NCBI Taxonomy" id="2321403"/>
    <lineage>
        <taxon>Bacteria</taxon>
        <taxon>Pseudomonadati</taxon>
        <taxon>Bacteroidota</taxon>
        <taxon>Cytophagia</taxon>
        <taxon>Cytophagales</taxon>
        <taxon>Fulvivirgaceae</taxon>
        <taxon>Chryseolinea</taxon>
    </lineage>
</organism>
<dbReference type="KEGG" id="chk:D4L85_24095"/>
<dbReference type="EMBL" id="CP032382">
    <property type="protein sequence ID" value="AYB33478.1"/>
    <property type="molecule type" value="Genomic_DNA"/>
</dbReference>
<dbReference type="OrthoDB" id="1494789at2"/>
<dbReference type="Pfam" id="PF13591">
    <property type="entry name" value="MerR_2"/>
    <property type="match status" value="1"/>
</dbReference>
<protein>
    <submittedName>
        <fullName evidence="1">MerR family transcriptional regulator</fullName>
    </submittedName>
</protein>
<keyword evidence="2" id="KW-1185">Reference proteome</keyword>
<evidence type="ECO:0000313" key="2">
    <source>
        <dbReference type="Proteomes" id="UP000266183"/>
    </source>
</evidence>
<dbReference type="AlphaFoldDB" id="A0A385SXK8"/>
<dbReference type="RefSeq" id="WP_119756712.1">
    <property type="nucleotide sequence ID" value="NZ_CP032382.1"/>
</dbReference>
<dbReference type="Proteomes" id="UP000266183">
    <property type="component" value="Chromosome"/>
</dbReference>
<name>A0A385SXK8_9BACT</name>